<protein>
    <submittedName>
        <fullName evidence="1">Putative transposase</fullName>
    </submittedName>
</protein>
<organism evidence="1">
    <name type="scientific">Mycobacterium xenopi 4042</name>
    <dbReference type="NCBI Taxonomy" id="1299334"/>
    <lineage>
        <taxon>Bacteria</taxon>
        <taxon>Bacillati</taxon>
        <taxon>Actinomycetota</taxon>
        <taxon>Actinomycetes</taxon>
        <taxon>Mycobacteriales</taxon>
        <taxon>Mycobacteriaceae</taxon>
        <taxon>Mycobacterium</taxon>
    </lineage>
</organism>
<dbReference type="PATRIC" id="fig|1299334.3.peg.1145"/>
<reference evidence="1" key="1">
    <citation type="submission" date="2014-01" db="EMBL/GenBank/DDBJ databases">
        <authorList>
            <person name="Brown-Elliot B."/>
            <person name="Wallace R."/>
            <person name="Lenaerts A."/>
            <person name="Ordway D."/>
            <person name="DeGroote M.A."/>
            <person name="Parker T."/>
            <person name="Sizemore C."/>
            <person name="Tallon L.J."/>
            <person name="Sadzewicz L.K."/>
            <person name="Sengamalay N."/>
            <person name="Fraser C.M."/>
            <person name="Hine E."/>
            <person name="Shefchek K.A."/>
            <person name="Das S.P."/>
            <person name="Tettelin H."/>
        </authorList>
    </citation>
    <scope>NUCLEOTIDE SEQUENCE [LARGE SCALE GENOMIC DNA]</scope>
    <source>
        <strain evidence="1">4042</strain>
    </source>
</reference>
<sequence length="141" mass="15524">MKNRTLANLTRWPQDKVEALSRVLKGQPAGQDLAEAFDVTRSLPHGHVAAVLGTARRLGIEELIDPTPSRRRDLVVARLVAQVIDPAPSWHSRAGCAPRPPPVPSVRCSGCRAVTRMTCMPRWTGRWPARTGSKTLWPHGI</sequence>
<evidence type="ECO:0000313" key="1">
    <source>
        <dbReference type="EMBL" id="EUA73479.1"/>
    </source>
</evidence>
<comment type="caution">
    <text evidence="1">The sequence shown here is derived from an EMBL/GenBank/DDBJ whole genome shotgun (WGS) entry which is preliminary data.</text>
</comment>
<name>X8DYL7_MYCXE</name>
<proteinExistence type="predicted"/>
<gene>
    <name evidence="1" type="ORF">I553_9635</name>
</gene>
<dbReference type="AlphaFoldDB" id="X8DYL7"/>
<accession>X8DYL7</accession>
<dbReference type="EMBL" id="JAOB01000011">
    <property type="protein sequence ID" value="EUA73479.1"/>
    <property type="molecule type" value="Genomic_DNA"/>
</dbReference>